<protein>
    <recommendedName>
        <fullName evidence="4">Genome polyprotein</fullName>
    </recommendedName>
</protein>
<proteinExistence type="predicted"/>
<evidence type="ECO:0000259" key="24">
    <source>
        <dbReference type="PROSITE" id="PS50507"/>
    </source>
</evidence>
<dbReference type="Pfam" id="PF00073">
    <property type="entry name" value="Rhv"/>
    <property type="match status" value="1"/>
</dbReference>
<dbReference type="InterPro" id="IPR014759">
    <property type="entry name" value="Helicase_SF3_ssRNA_vir"/>
</dbReference>
<dbReference type="InterPro" id="IPR001205">
    <property type="entry name" value="RNA-dir_pol_C"/>
</dbReference>
<evidence type="ECO:0000256" key="13">
    <source>
        <dbReference type="ARBA" id="ARBA00022801"/>
    </source>
</evidence>
<keyword evidence="14" id="KW-0347">Helicase</keyword>
<dbReference type="InterPro" id="IPR009003">
    <property type="entry name" value="Peptidase_S1_PA"/>
</dbReference>
<dbReference type="Pfam" id="PF08762">
    <property type="entry name" value="CRPV_capsid"/>
    <property type="match status" value="1"/>
</dbReference>
<dbReference type="InterPro" id="IPR043502">
    <property type="entry name" value="DNA/RNA_pol_sf"/>
</dbReference>
<feature type="region of interest" description="Disordered" evidence="22">
    <location>
        <begin position="1843"/>
        <end position="1867"/>
    </location>
</feature>
<dbReference type="Gene3D" id="2.40.10.10">
    <property type="entry name" value="Trypsin-like serine proteases"/>
    <property type="match status" value="1"/>
</dbReference>
<evidence type="ECO:0000256" key="3">
    <source>
        <dbReference type="ARBA" id="ARBA00004551"/>
    </source>
</evidence>
<feature type="domain" description="RdRp catalytic" evidence="24">
    <location>
        <begin position="1545"/>
        <end position="1668"/>
    </location>
</feature>
<dbReference type="Pfam" id="PF00910">
    <property type="entry name" value="RNA_helicase"/>
    <property type="match status" value="1"/>
</dbReference>
<evidence type="ECO:0000313" key="27">
    <source>
        <dbReference type="EMBL" id="QPN36948.1"/>
    </source>
</evidence>
<keyword evidence="6" id="KW-0191">Covalent protein-RNA linkage</keyword>
<evidence type="ECO:0000256" key="6">
    <source>
        <dbReference type="ARBA" id="ARBA00022520"/>
    </source>
</evidence>
<dbReference type="GO" id="GO:0006508">
    <property type="term" value="P:proteolysis"/>
    <property type="evidence" value="ECO:0007669"/>
    <property type="project" value="UniProtKB-KW"/>
</dbReference>
<keyword evidence="21" id="KW-1035">Host cytoplasm</keyword>
<dbReference type="GO" id="GO:0006351">
    <property type="term" value="P:DNA-templated transcription"/>
    <property type="evidence" value="ECO:0007669"/>
    <property type="project" value="InterPro"/>
</dbReference>
<dbReference type="InterPro" id="IPR044067">
    <property type="entry name" value="PCV_3C_PRO"/>
</dbReference>
<keyword evidence="23" id="KW-0812">Transmembrane</keyword>
<feature type="domain" description="Peptidase C3" evidence="26">
    <location>
        <begin position="1035"/>
        <end position="1266"/>
    </location>
</feature>
<dbReference type="Gene3D" id="1.20.960.20">
    <property type="match status" value="1"/>
</dbReference>
<accession>A0A7T1LYP3</accession>
<organism evidence="27">
    <name type="scientific">Shenzhen dicistro-like virus</name>
    <dbReference type="NCBI Taxonomy" id="2789378"/>
    <lineage>
        <taxon>Viruses</taxon>
        <taxon>Riboviria</taxon>
        <taxon>Orthornavirae</taxon>
        <taxon>Pisuviricota</taxon>
        <taxon>Pisoniviricetes</taxon>
        <taxon>Picornavirales</taxon>
        <taxon>Dicistroviridae</taxon>
    </lineage>
</organism>
<name>A0A7T1LYP3_9VIRU</name>
<evidence type="ECO:0000256" key="20">
    <source>
        <dbReference type="ARBA" id="ARBA00023136"/>
    </source>
</evidence>
<dbReference type="SUPFAM" id="SSF50494">
    <property type="entry name" value="Trypsin-like serine proteases"/>
    <property type="match status" value="1"/>
</dbReference>
<dbReference type="GO" id="GO:0005198">
    <property type="term" value="F:structural molecule activity"/>
    <property type="evidence" value="ECO:0007669"/>
    <property type="project" value="InterPro"/>
</dbReference>
<evidence type="ECO:0000259" key="26">
    <source>
        <dbReference type="PROSITE" id="PS51874"/>
    </source>
</evidence>
<evidence type="ECO:0000256" key="11">
    <source>
        <dbReference type="ARBA" id="ARBA00022695"/>
    </source>
</evidence>
<evidence type="ECO:0000256" key="12">
    <source>
        <dbReference type="ARBA" id="ARBA00022741"/>
    </source>
</evidence>
<feature type="region of interest" description="Disordered" evidence="22">
    <location>
        <begin position="961"/>
        <end position="1011"/>
    </location>
</feature>
<keyword evidence="19" id="KW-0693">Viral RNA replication</keyword>
<dbReference type="Pfam" id="PF00548">
    <property type="entry name" value="Peptidase_C3"/>
    <property type="match status" value="1"/>
</dbReference>
<dbReference type="PROSITE" id="PS51874">
    <property type="entry name" value="PCV_3C_PRO"/>
    <property type="match status" value="1"/>
</dbReference>
<evidence type="ECO:0000256" key="14">
    <source>
        <dbReference type="ARBA" id="ARBA00022806"/>
    </source>
</evidence>
<dbReference type="PROSITE" id="PS51218">
    <property type="entry name" value="SF3_HELICASE_2"/>
    <property type="match status" value="1"/>
</dbReference>
<dbReference type="Gene3D" id="3.30.70.270">
    <property type="match status" value="1"/>
</dbReference>
<evidence type="ECO:0000256" key="2">
    <source>
        <dbReference type="ARBA" id="ARBA00004328"/>
    </source>
</evidence>
<evidence type="ECO:0000259" key="25">
    <source>
        <dbReference type="PROSITE" id="PS51218"/>
    </source>
</evidence>
<feature type="compositionally biased region" description="Low complexity" evidence="22">
    <location>
        <begin position="1851"/>
        <end position="1865"/>
    </location>
</feature>
<evidence type="ECO:0000256" key="4">
    <source>
        <dbReference type="ARBA" id="ARBA00020107"/>
    </source>
</evidence>
<evidence type="ECO:0000256" key="21">
    <source>
        <dbReference type="ARBA" id="ARBA00023200"/>
    </source>
</evidence>
<keyword evidence="7" id="KW-0597">Phosphoprotein</keyword>
<evidence type="ECO:0000256" key="15">
    <source>
        <dbReference type="ARBA" id="ARBA00022807"/>
    </source>
</evidence>
<evidence type="ECO:0000256" key="1">
    <source>
        <dbReference type="ARBA" id="ARBA00004192"/>
    </source>
</evidence>
<keyword evidence="10" id="KW-0808">Transferase</keyword>
<keyword evidence="8" id="KW-0167">Capsid protein</keyword>
<evidence type="ECO:0000256" key="7">
    <source>
        <dbReference type="ARBA" id="ARBA00022553"/>
    </source>
</evidence>
<dbReference type="InterPro" id="IPR000605">
    <property type="entry name" value="Helicase_SF3_ssDNA/RNA_vir"/>
</dbReference>
<dbReference type="GO" id="GO:0004197">
    <property type="term" value="F:cysteine-type endopeptidase activity"/>
    <property type="evidence" value="ECO:0007669"/>
    <property type="project" value="InterPro"/>
</dbReference>
<keyword evidence="16" id="KW-0067">ATP-binding</keyword>
<comment type="subcellular location">
    <subcellularLocation>
        <location evidence="1">Host cytoplasm</location>
    </subcellularLocation>
    <subcellularLocation>
        <location evidence="3">Host membrane</location>
    </subcellularLocation>
    <subcellularLocation>
        <location evidence="2">Virion</location>
    </subcellularLocation>
</comment>
<dbReference type="GO" id="GO:0030430">
    <property type="term" value="C:host cell cytoplasm"/>
    <property type="evidence" value="ECO:0007669"/>
    <property type="project" value="UniProtKB-SubCell"/>
</dbReference>
<dbReference type="GO" id="GO:0019028">
    <property type="term" value="C:viral capsid"/>
    <property type="evidence" value="ECO:0007669"/>
    <property type="project" value="UniProtKB-KW"/>
</dbReference>
<dbReference type="InterPro" id="IPR029053">
    <property type="entry name" value="Viral_coat"/>
</dbReference>
<dbReference type="InterPro" id="IPR001676">
    <property type="entry name" value="Picornavirus_capsid"/>
</dbReference>
<dbReference type="Gene3D" id="2.60.120.20">
    <property type="match status" value="3"/>
</dbReference>
<feature type="transmembrane region" description="Helical" evidence="23">
    <location>
        <begin position="187"/>
        <end position="214"/>
    </location>
</feature>
<evidence type="ECO:0000256" key="9">
    <source>
        <dbReference type="ARBA" id="ARBA00022670"/>
    </source>
</evidence>
<evidence type="ECO:0000256" key="17">
    <source>
        <dbReference type="ARBA" id="ARBA00022844"/>
    </source>
</evidence>
<keyword evidence="17" id="KW-0946">Virion</keyword>
<keyword evidence="13" id="KW-0378">Hydrolase</keyword>
<dbReference type="InterPro" id="IPR043504">
    <property type="entry name" value="Peptidase_S1_PA_chymotrypsin"/>
</dbReference>
<dbReference type="GO" id="GO:0003724">
    <property type="term" value="F:RNA helicase activity"/>
    <property type="evidence" value="ECO:0007669"/>
    <property type="project" value="InterPro"/>
</dbReference>
<dbReference type="SUPFAM" id="SSF56672">
    <property type="entry name" value="DNA/RNA polymerases"/>
    <property type="match status" value="1"/>
</dbReference>
<feature type="domain" description="SF3 helicase" evidence="25">
    <location>
        <begin position="407"/>
        <end position="578"/>
    </location>
</feature>
<dbReference type="Pfam" id="PF00680">
    <property type="entry name" value="RdRP_1"/>
    <property type="match status" value="1"/>
</dbReference>
<dbReference type="InterPro" id="IPR043128">
    <property type="entry name" value="Rev_trsase/Diguanyl_cyclase"/>
</dbReference>
<evidence type="ECO:0000256" key="5">
    <source>
        <dbReference type="ARBA" id="ARBA00022484"/>
    </source>
</evidence>
<dbReference type="CDD" id="cd00205">
    <property type="entry name" value="rhv_like"/>
    <property type="match status" value="2"/>
</dbReference>
<reference evidence="27" key="1">
    <citation type="submission" date="2020-07" db="EMBL/GenBank/DDBJ databases">
        <authorList>
            <person name="Guo L."/>
            <person name="Lu X."/>
            <person name="Guo D."/>
        </authorList>
    </citation>
    <scope>NUCLEOTIDE SEQUENCE</scope>
    <source>
        <strain evidence="27">CHNdp-2</strain>
    </source>
</reference>
<dbReference type="InterPro" id="IPR000199">
    <property type="entry name" value="Peptidase_C3A/C3B_picornavir"/>
</dbReference>
<dbReference type="GO" id="GO:0039694">
    <property type="term" value="P:viral RNA genome replication"/>
    <property type="evidence" value="ECO:0007669"/>
    <property type="project" value="InterPro"/>
</dbReference>
<sequence>MLFYQKKSVRRVKSSQPQMRRSYRRELMRRKMLYRIKHYGLRKKVEVKYQMLFNSLDILTSFMQSPLQNFINSLSIAANTVGRRISNRVGSAYSSVRSDVTSTLGKVRAFLKTIIDSLVTQLSYKYFHIISQFRLFIDLILDKVANTISSLTSSISQTFGIITGTVISIAILMIVKAFSHSNITTFFLAGLMSAYMAYSGNYISSAITAVFPILMNHQYGTQIHNNINVSVGATSAKYQIDEEASEVTENSFLSSLAINQDIKSWLFKTISIISLISLGTCGLKFTSSNIDDFLRRHTLLHKAFQSWEWIFKYASDWISQTYILVSKYFYGQDVIDPNRVQDVEDLYNEVVQLCTLEAQQQVGRNADIAVRIEQLYRKYLYLRRLYADNRKAVELLAAVLPPLVNLYKRVIEKNPLNAQFRKEPVCVSIKGKPGVGKSYILQVMQRDLASILGKEDNYRDISMYMRCSEQEYWDGYAGQQICCFDDIGQRVDSVANPNIEFFELIRSVNIFPYMLHSAALHEKANNTFISDFVVLTTNLAQFNIHSIISKEALQRRIHIDVDMSVIPEVQKDRSSQLDLHKLKEYRQRNNLPDTDLSHVEFLQREQHGDTARTRRLTYDQFIKVIEEQHLKHVEDFQKRQEYGDAITPWSQRRDNVLLPQYQIEYQIDNNQNFSNMREYGRVMSLDVLHRFLDEEEPNAQSEEFAEYFVPLSSFLELTRAQRTTIRTANMAVGLPTTNDEWTEFYPMYASTLDTLSSYNAGEIEQWQIASLHEILEFRHEAIRRMLDLSDTSSTTSEESTLSAVQFFERHAPQGIEMEIDPDQVTTEQMDHAYAEQIDENAQRSHYWHRMFIQHIQHVHGREPTDEEEMEFFQRYTLADRAGTLQQTLSDLIRARSLMDKIKESLKSIAWEICLWLIELAPIFYIIITSLLIKSVMTNAYNNALNTIARIQTEQAEAAKSKEEVVEANAEEEEQEVELEAAAASGQRERRPRKQRYEDKASGQRDRRRPQTKFELDEATAERFQKLGVKKVRLQGLTSEIGYKVAQSVRRNVYTLYMTTDPLKADYHEQRLGQVTMIKGHIGIINAHFVATMSLILEEWIEEFKLQPDQVFVDFRALGAKAGTLQSLEKFISSLKMIQRPEKDSDMQVFVAPRSLPLAADISNHLIDKPTLNKISRGLPVLLATQRDGKEVYRTGGILDMSTVVINQLGMQKEFVQMIRYNCDTMQGDCGAPLIAQSDLLNKKILGFHFAGEQGFGVAQPVTREDIESCYPLTTQGTSEINLDYQSDEMSKFTDGNFKYVGHVPEMAASSTKTAIQPSLLHGLFEVKTAPAKLAHPYVKDGPMLKGIQKYGGPTIPLDDNLLNQSINSYTDVLFMKLPKPLEIEKRVLTTTEAIRGIEGNEFSCGIKRSKSAGYPWMFYTDGKPGKTKWLGKGDDYDLSSDNFKELNKRVDAIEEMCRKNIVPEAIFVDTLKDERRILEKVQAGKTRVFAAAPMDYTVVQRKYFLGFLSFMTRTKIWNECGVGTNAHSTDWKGIVDHLTLGRFDKTMIAGDFTNFDGTLNYYILESICDIINDYYGDHPSNKRVRRALWRAISNCKHLFGSIVYQLNHSQPSGNAATAVINSMYNSIAVRYCYGTIFGEVHSFNRYIKMIAYGDDNIISVNPIIHERFNPITLAEAFTKIGMVYTSEDKGEQSSEFRSIKEVTFLKRGFNVDGDYVFAPLSLDSIRESVMWIHKSPSPEQACVDNVKMMLIELYHHDFDTFEDISYQIQSELSKHGLSITIHPYQRVRNMIRLNQSNVVFDTYLAYQNEQNFKIIPFDDIKNYNNLKTKLSQLTLQTKYQGNMTKYDHHPSQSSSNSAGAQQQSSTIDNVKVGSYDQQGQVDGSENAFTSEQTTTEIQDTSTFVSYGPKETRDYVAPHDDNQVMDALRPSSEISHSVESYLSRPVLIGNYELAQNNIADIVFTCDIMPQLAAIPEFMNKLQGFYGFRAKANFKVVANAQPFEFGLLNIFYIPFRRIREDLNETLKEISSLGFTTSCPNAIMNLNTQSEVVLSADYTGPNAFINLTNENSQFGRFHVQVLTSPRNLNSTSVSIPLKFYLYFTDVELYGATSKSVAKFQMEDIFKTGTQLLSSVLGTGSNHPQMDSQQQGTESSIASLGKTILPLILAGLSKPPQKQPTERVALQPFANPQLMDTTANVHKLSALSSQAVNIAPMGVQAQDEMDITHLVSKPTYYDNITWVTGDTDKKELWHTRVEPNVMLSQALGTDVSQRYAPNRVHGVANYFDFWRGSMEYTFYIAGTNFHSGRLCFVYSPSNDDAKTAYDNKHLNYYAVWDLRKGNTFKLVLPYIATTMWRPVARFAQLNGANLFGQRSTQSWFDDTPNTLFVYVENALKVPDASSQELDIAVFVSAGQDFQVAAPCAMRNIINCFDFIPDNIPHAEAPNAVEKEVEEKVEAKFQGEDASVDIPILNLVAGKNTMPNPAPISTEITMGENITNMRSLIKRYRIAGSGVLQSGMYCIAPWAYRGGHIDKGDNHLLNFSYLDQLRTCYAFYRGGMRYLFHFVSANNSKIFATIKYRTEAMFNGYNNDSEEIHTFTMDSTNDLGRNMMAGTVGWKNKDIDNPIFQAAFPSSLSVPFIPELSGGIEVEAPYYSRVHKSLNYGYSNLADINNVTADETKHLQPSGFIYLEFKSFDQCWVHTYKAAADDFNLGFFLGFPAHITNITVYEPVEKDHWIPSPTGIPKELSDRCNADHRENLENENNIGIIHREKREGRDGTALDVHETLSD</sequence>
<evidence type="ECO:0000256" key="22">
    <source>
        <dbReference type="SAM" id="MobiDB-lite"/>
    </source>
</evidence>
<dbReference type="InterPro" id="IPR007094">
    <property type="entry name" value="RNA-dir_pol_PSvirus"/>
</dbReference>
<evidence type="ECO:0000256" key="19">
    <source>
        <dbReference type="ARBA" id="ARBA00022953"/>
    </source>
</evidence>
<dbReference type="CDD" id="cd23194">
    <property type="entry name" value="Dicistroviridae_RdRp"/>
    <property type="match status" value="1"/>
</dbReference>
<feature type="transmembrane region" description="Helical" evidence="23">
    <location>
        <begin position="155"/>
        <end position="175"/>
    </location>
</feature>
<keyword evidence="12" id="KW-0547">Nucleotide-binding</keyword>
<dbReference type="InterPro" id="IPR033703">
    <property type="entry name" value="Rhv-like"/>
</dbReference>
<keyword evidence="9" id="KW-0645">Protease</keyword>
<dbReference type="GO" id="GO:0033644">
    <property type="term" value="C:host cell membrane"/>
    <property type="evidence" value="ECO:0007669"/>
    <property type="project" value="UniProtKB-SubCell"/>
</dbReference>
<feature type="compositionally biased region" description="Acidic residues" evidence="22">
    <location>
        <begin position="968"/>
        <end position="978"/>
    </location>
</feature>
<evidence type="ECO:0000256" key="18">
    <source>
        <dbReference type="ARBA" id="ARBA00022870"/>
    </source>
</evidence>
<keyword evidence="23" id="KW-1133">Transmembrane helix</keyword>
<dbReference type="GO" id="GO:0005524">
    <property type="term" value="F:ATP binding"/>
    <property type="evidence" value="ECO:0007669"/>
    <property type="project" value="UniProtKB-KW"/>
</dbReference>
<feature type="compositionally biased region" description="Basic and acidic residues" evidence="22">
    <location>
        <begin position="994"/>
        <end position="1004"/>
    </location>
</feature>
<evidence type="ECO:0000256" key="8">
    <source>
        <dbReference type="ARBA" id="ARBA00022561"/>
    </source>
</evidence>
<dbReference type="InterPro" id="IPR004004">
    <property type="entry name" value="Helic/Pol/Pept_Calicivir-typ"/>
</dbReference>
<keyword evidence="20 23" id="KW-0472">Membrane</keyword>
<evidence type="ECO:0000256" key="16">
    <source>
        <dbReference type="ARBA" id="ARBA00022840"/>
    </source>
</evidence>
<evidence type="ECO:0000256" key="10">
    <source>
        <dbReference type="ARBA" id="ARBA00022679"/>
    </source>
</evidence>
<dbReference type="GO" id="GO:0003723">
    <property type="term" value="F:RNA binding"/>
    <property type="evidence" value="ECO:0007669"/>
    <property type="project" value="InterPro"/>
</dbReference>
<dbReference type="GO" id="GO:0003968">
    <property type="term" value="F:RNA-directed RNA polymerase activity"/>
    <property type="evidence" value="ECO:0007669"/>
    <property type="project" value="UniProtKB-KW"/>
</dbReference>
<dbReference type="SUPFAM" id="SSF88633">
    <property type="entry name" value="Positive stranded ssRNA viruses"/>
    <property type="match status" value="3"/>
</dbReference>
<keyword evidence="5" id="KW-0696">RNA-directed RNA polymerase</keyword>
<dbReference type="PROSITE" id="PS50507">
    <property type="entry name" value="RDRP_SSRNA_POS"/>
    <property type="match status" value="1"/>
</dbReference>
<keyword evidence="18" id="KW-1043">Host membrane</keyword>
<dbReference type="EMBL" id="MT757492">
    <property type="protein sequence ID" value="QPN36948.1"/>
    <property type="molecule type" value="Genomic_RNA"/>
</dbReference>
<dbReference type="PRINTS" id="PR00918">
    <property type="entry name" value="CALICVIRUSNS"/>
</dbReference>
<dbReference type="InterPro" id="IPR014872">
    <property type="entry name" value="Dicistrovirus_capsid-polyPr_C"/>
</dbReference>
<evidence type="ECO:0000256" key="23">
    <source>
        <dbReference type="SAM" id="Phobius"/>
    </source>
</evidence>
<keyword evidence="15" id="KW-0788">Thiol protease</keyword>
<keyword evidence="11" id="KW-0548">Nucleotidyltransferase</keyword>